<name>A0A5B2VJP7_9BACT</name>
<reference evidence="1 2" key="2">
    <citation type="submission" date="2019-09" db="EMBL/GenBank/DDBJ databases">
        <authorList>
            <person name="Jin C."/>
        </authorList>
    </citation>
    <scope>NUCLEOTIDE SEQUENCE [LARGE SCALE GENOMIC DNA]</scope>
    <source>
        <strain evidence="1 2">BN140078</strain>
    </source>
</reference>
<evidence type="ECO:0000313" key="2">
    <source>
        <dbReference type="Proteomes" id="UP000324611"/>
    </source>
</evidence>
<dbReference type="EMBL" id="VUOC01000004">
    <property type="protein sequence ID" value="KAA2238800.1"/>
    <property type="molecule type" value="Genomic_DNA"/>
</dbReference>
<gene>
    <name evidence="1" type="ORF">F0L74_21540</name>
</gene>
<dbReference type="AlphaFoldDB" id="A0A5B2VJP7"/>
<organism evidence="1 2">
    <name type="scientific">Chitinophaga agrisoli</name>
    <dbReference type="NCBI Taxonomy" id="2607653"/>
    <lineage>
        <taxon>Bacteria</taxon>
        <taxon>Pseudomonadati</taxon>
        <taxon>Bacteroidota</taxon>
        <taxon>Chitinophagia</taxon>
        <taxon>Chitinophagales</taxon>
        <taxon>Chitinophagaceae</taxon>
        <taxon>Chitinophaga</taxon>
    </lineage>
</organism>
<dbReference type="InterPro" id="IPR009061">
    <property type="entry name" value="DNA-bd_dom_put_sf"/>
</dbReference>
<keyword evidence="2" id="KW-1185">Reference proteome</keyword>
<evidence type="ECO:0000313" key="1">
    <source>
        <dbReference type="EMBL" id="KAA2238800.1"/>
    </source>
</evidence>
<proteinExistence type="predicted"/>
<reference evidence="1 2" key="1">
    <citation type="submission" date="2019-09" db="EMBL/GenBank/DDBJ databases">
        <title>Chitinophaga ginsengihumi sp. nov., isolated from soil of ginseng rhizosphere.</title>
        <authorList>
            <person name="Lee J."/>
        </authorList>
    </citation>
    <scope>NUCLEOTIDE SEQUENCE [LARGE SCALE GENOMIC DNA]</scope>
    <source>
        <strain evidence="1 2">BN140078</strain>
    </source>
</reference>
<dbReference type="RefSeq" id="WP_149839979.1">
    <property type="nucleotide sequence ID" value="NZ_VUOC01000004.1"/>
</dbReference>
<dbReference type="Proteomes" id="UP000324611">
    <property type="component" value="Unassembled WGS sequence"/>
</dbReference>
<sequence length="86" mass="9768">MIPNELNPDQQMIKDAVLNTVLAILAGKGQLTPLLSSREIIRIFRLSARELCMLRERGLIPTAKISRSFRYNPADVLELLLHQDLN</sequence>
<dbReference type="SUPFAM" id="SSF46955">
    <property type="entry name" value="Putative DNA-binding domain"/>
    <property type="match status" value="1"/>
</dbReference>
<comment type="caution">
    <text evidence="1">The sequence shown here is derived from an EMBL/GenBank/DDBJ whole genome shotgun (WGS) entry which is preliminary data.</text>
</comment>
<protein>
    <submittedName>
        <fullName evidence="1">Helix-turn-helix domain-containing protein</fullName>
    </submittedName>
</protein>
<accession>A0A5B2VJP7</accession>